<evidence type="ECO:0000256" key="3">
    <source>
        <dbReference type="ARBA" id="ARBA00022750"/>
    </source>
</evidence>
<dbReference type="AlphaFoldDB" id="A0A812TP82"/>
<keyword evidence="2 5" id="KW-0645">Protease</keyword>
<evidence type="ECO:0000256" key="4">
    <source>
        <dbReference type="ARBA" id="ARBA00022801"/>
    </source>
</evidence>
<keyword evidence="10" id="KW-1185">Reference proteome</keyword>
<feature type="transmembrane region" description="Helical" evidence="7">
    <location>
        <begin position="437"/>
        <end position="457"/>
    </location>
</feature>
<evidence type="ECO:0000256" key="6">
    <source>
        <dbReference type="SAM" id="MobiDB-lite"/>
    </source>
</evidence>
<dbReference type="PANTHER" id="PTHR47966">
    <property type="entry name" value="BETA-SITE APP-CLEAVING ENZYME, ISOFORM A-RELATED"/>
    <property type="match status" value="1"/>
</dbReference>
<evidence type="ECO:0000259" key="8">
    <source>
        <dbReference type="PROSITE" id="PS51767"/>
    </source>
</evidence>
<dbReference type="EMBL" id="CAJNDS010002575">
    <property type="protein sequence ID" value="CAE7531281.1"/>
    <property type="molecule type" value="Genomic_DNA"/>
</dbReference>
<dbReference type="Pfam" id="PF07004">
    <property type="entry name" value="SHIPPO-rpt"/>
    <property type="match status" value="1"/>
</dbReference>
<dbReference type="InterPro" id="IPR021109">
    <property type="entry name" value="Peptidase_aspartic_dom_sf"/>
</dbReference>
<feature type="transmembrane region" description="Helical" evidence="7">
    <location>
        <begin position="599"/>
        <end position="620"/>
    </location>
</feature>
<proteinExistence type="inferred from homology"/>
<dbReference type="PROSITE" id="PS51767">
    <property type="entry name" value="PEPTIDASE_A1"/>
    <property type="match status" value="1"/>
</dbReference>
<dbReference type="SUPFAM" id="SSF50630">
    <property type="entry name" value="Acid proteases"/>
    <property type="match status" value="1"/>
</dbReference>
<dbReference type="PANTHER" id="PTHR47966:SF51">
    <property type="entry name" value="BETA-SITE APP-CLEAVING ENZYME, ISOFORM A-RELATED"/>
    <property type="match status" value="1"/>
</dbReference>
<evidence type="ECO:0000256" key="5">
    <source>
        <dbReference type="RuleBase" id="RU000454"/>
    </source>
</evidence>
<evidence type="ECO:0000256" key="2">
    <source>
        <dbReference type="ARBA" id="ARBA00022670"/>
    </source>
</evidence>
<keyword evidence="3 5" id="KW-0064">Aspartyl protease</keyword>
<evidence type="ECO:0000313" key="9">
    <source>
        <dbReference type="EMBL" id="CAE7531281.1"/>
    </source>
</evidence>
<comment type="similarity">
    <text evidence="1 5">Belongs to the peptidase A1 family.</text>
</comment>
<keyword evidence="4 5" id="KW-0378">Hydrolase</keyword>
<dbReference type="OrthoDB" id="422879at2759"/>
<dbReference type="PRINTS" id="PR00792">
    <property type="entry name" value="PEPSIN"/>
</dbReference>
<reference evidence="9" key="1">
    <citation type="submission" date="2021-02" db="EMBL/GenBank/DDBJ databases">
        <authorList>
            <person name="Dougan E. K."/>
            <person name="Rhodes N."/>
            <person name="Thang M."/>
            <person name="Chan C."/>
        </authorList>
    </citation>
    <scope>NUCLEOTIDE SEQUENCE</scope>
</reference>
<keyword evidence="7" id="KW-0472">Membrane</keyword>
<dbReference type="GO" id="GO:0006508">
    <property type="term" value="P:proteolysis"/>
    <property type="evidence" value="ECO:0007669"/>
    <property type="project" value="UniProtKB-KW"/>
</dbReference>
<feature type="region of interest" description="Disordered" evidence="6">
    <location>
        <begin position="77"/>
        <end position="100"/>
    </location>
</feature>
<sequence length="649" mass="72573">MRHVRSLPPFWKPLEPLEPLEAFKHSGQIRRAPVYTAQGREAWREPVAAPGPVPGEYNVEKALRNGKITPYRWTMQGKTEPLSPARGERATIKPGPGHYKLPSIGGRNAYPHIDKPPMWKFLQMKQWAALPCFLALCGAEHVLRLQRHDFQPTTALENPNSTVFQSWPTRTQTGTHLDQLLMLLRPLAHSSLRSEELRDRQNLFYTAAVEIGVPPQEVQLILDTGSSDLWVSHRVFHLDWSDTWSSEGYPVNMTYGIGSMSGVYGLDQVCLHTSPERTCIREQPVIYGLQTHDIPDKIHGVLGLAFIGLSHVHHTFLRNLNRSFADLAFAFALRRGDEESLFTVGNYDEVLARGFQVTGIDEDSVVRADVLNIFRVEGEAGPQAGWWLTEARVKAQTPHKWTLRFFYFLYTQLYFMLLLCCIASLRYLARWYCWAKVFSYVIGLSLILYFLQVLTVGNFDHIVLACLDTGTSLISIPEGQFLPVVLGLFGTAAIEECALSGGVELLCPCSVASSATPLTIYFGEKPITLQPANMFMKVGSYHGEDICMTGLSSSNQGIWILGDVFLRHVYAVHSFNRKEVAMLPYADAVVETVEIPAHLWVWAATAAAAGFLASMLVLLFTKKSVTEPTVGAAVRVPLLQPEAMSMSRI</sequence>
<feature type="transmembrane region" description="Helical" evidence="7">
    <location>
        <begin position="405"/>
        <end position="425"/>
    </location>
</feature>
<name>A0A812TP82_9DINO</name>
<feature type="domain" description="Peptidase A1" evidence="8">
    <location>
        <begin position="205"/>
        <end position="583"/>
    </location>
</feature>
<comment type="caution">
    <text evidence="9">The sequence shown here is derived from an EMBL/GenBank/DDBJ whole genome shotgun (WGS) entry which is preliminary data.</text>
</comment>
<evidence type="ECO:0000256" key="1">
    <source>
        <dbReference type="ARBA" id="ARBA00007447"/>
    </source>
</evidence>
<dbReference type="Proteomes" id="UP000604046">
    <property type="component" value="Unassembled WGS sequence"/>
</dbReference>
<dbReference type="InterPro" id="IPR001461">
    <property type="entry name" value="Aspartic_peptidase_A1"/>
</dbReference>
<keyword evidence="7" id="KW-1133">Transmembrane helix</keyword>
<accession>A0A812TP82</accession>
<dbReference type="Pfam" id="PF00026">
    <property type="entry name" value="Asp"/>
    <property type="match status" value="2"/>
</dbReference>
<dbReference type="InterPro" id="IPR033121">
    <property type="entry name" value="PEPTIDASE_A1"/>
</dbReference>
<protein>
    <submittedName>
        <fullName evidence="9">PAG protein</fullName>
    </submittedName>
</protein>
<dbReference type="GO" id="GO:0004190">
    <property type="term" value="F:aspartic-type endopeptidase activity"/>
    <property type="evidence" value="ECO:0007669"/>
    <property type="project" value="UniProtKB-KW"/>
</dbReference>
<dbReference type="InterPro" id="IPR010736">
    <property type="entry name" value="SHIPPO-rpt"/>
</dbReference>
<evidence type="ECO:0000313" key="10">
    <source>
        <dbReference type="Proteomes" id="UP000604046"/>
    </source>
</evidence>
<dbReference type="Gene3D" id="2.40.70.10">
    <property type="entry name" value="Acid Proteases"/>
    <property type="match status" value="2"/>
</dbReference>
<gene>
    <name evidence="9" type="primary">PAG</name>
    <name evidence="9" type="ORF">SNAT2548_LOCUS29765</name>
</gene>
<dbReference type="InterPro" id="IPR034164">
    <property type="entry name" value="Pepsin-like_dom"/>
</dbReference>
<keyword evidence="7" id="KW-0812">Transmembrane</keyword>
<dbReference type="PROSITE" id="PS00141">
    <property type="entry name" value="ASP_PROTEASE"/>
    <property type="match status" value="1"/>
</dbReference>
<dbReference type="CDD" id="cd05471">
    <property type="entry name" value="pepsin_like"/>
    <property type="match status" value="1"/>
</dbReference>
<organism evidence="9 10">
    <name type="scientific">Symbiodinium natans</name>
    <dbReference type="NCBI Taxonomy" id="878477"/>
    <lineage>
        <taxon>Eukaryota</taxon>
        <taxon>Sar</taxon>
        <taxon>Alveolata</taxon>
        <taxon>Dinophyceae</taxon>
        <taxon>Suessiales</taxon>
        <taxon>Symbiodiniaceae</taxon>
        <taxon>Symbiodinium</taxon>
    </lineage>
</organism>
<evidence type="ECO:0000256" key="7">
    <source>
        <dbReference type="SAM" id="Phobius"/>
    </source>
</evidence>
<dbReference type="InterPro" id="IPR001969">
    <property type="entry name" value="Aspartic_peptidase_AS"/>
</dbReference>